<dbReference type="EMBL" id="JBBWRZ010000004">
    <property type="protein sequence ID" value="KAK8238300.1"/>
    <property type="molecule type" value="Genomic_DNA"/>
</dbReference>
<sequence>MQRTWKLDSVVDRNVPPVPRIPPFPVRKPIQSVDRRLERPLALLRRQHRQESKPVERPALERSITPRAHVGAPVRNQRPDLVARAGESLRVDAAAAVVVGDVFQGIAVATTTPVVVGDRRREIQSLERRTLPERSLLDVVDPAAKQRKRVPIAHLPTLPPHRSEAGGHTLHQDLDWAAGRNGVVISERVSGGISRERPRAVRSLAADDERQILARSHPGQILLIKPLRNQFLQPPVRHPSSTRDLRGHRKRQRLDSGAVRHVGQLGMRSKNVPFRGIEVGEGRGRGRGHGGKIREGGREKIWKEEIERRFREDSRKISRRSSEIRIEIRKSEVVVGDRNRNRLM</sequence>
<evidence type="ECO:0000313" key="3">
    <source>
        <dbReference type="Proteomes" id="UP001492380"/>
    </source>
</evidence>
<evidence type="ECO:0000313" key="2">
    <source>
        <dbReference type="EMBL" id="KAK8238300.1"/>
    </source>
</evidence>
<comment type="caution">
    <text evidence="2">The sequence shown here is derived from an EMBL/GenBank/DDBJ whole genome shotgun (WGS) entry which is preliminary data.</text>
</comment>
<proteinExistence type="predicted"/>
<keyword evidence="3" id="KW-1185">Reference proteome</keyword>
<name>A0ABR1YTJ5_9PEZI</name>
<dbReference type="Proteomes" id="UP001492380">
    <property type="component" value="Unassembled WGS sequence"/>
</dbReference>
<reference evidence="2 3" key="1">
    <citation type="submission" date="2024-04" db="EMBL/GenBank/DDBJ databases">
        <title>Phyllosticta paracitricarpa is synonymous to the EU quarantine fungus P. citricarpa based on phylogenomic analyses.</title>
        <authorList>
            <consortium name="Lawrence Berkeley National Laboratory"/>
            <person name="Van Ingen-Buijs V.A."/>
            <person name="Van Westerhoven A.C."/>
            <person name="Haridas S."/>
            <person name="Skiadas P."/>
            <person name="Martin F."/>
            <person name="Groenewald J.Z."/>
            <person name="Crous P.W."/>
            <person name="Seidl M.F."/>
        </authorList>
    </citation>
    <scope>NUCLEOTIDE SEQUENCE [LARGE SCALE GENOMIC DNA]</scope>
    <source>
        <strain evidence="2 3">CBS 123374</strain>
    </source>
</reference>
<evidence type="ECO:0000256" key="1">
    <source>
        <dbReference type="SAM" id="MobiDB-lite"/>
    </source>
</evidence>
<gene>
    <name evidence="2" type="ORF">HDK90DRAFT_222416</name>
</gene>
<organism evidence="2 3">
    <name type="scientific">Phyllosticta capitalensis</name>
    <dbReference type="NCBI Taxonomy" id="121624"/>
    <lineage>
        <taxon>Eukaryota</taxon>
        <taxon>Fungi</taxon>
        <taxon>Dikarya</taxon>
        <taxon>Ascomycota</taxon>
        <taxon>Pezizomycotina</taxon>
        <taxon>Dothideomycetes</taxon>
        <taxon>Dothideomycetes incertae sedis</taxon>
        <taxon>Botryosphaeriales</taxon>
        <taxon>Phyllostictaceae</taxon>
        <taxon>Phyllosticta</taxon>
    </lineage>
</organism>
<protein>
    <submittedName>
        <fullName evidence="2">Uncharacterized protein</fullName>
    </submittedName>
</protein>
<accession>A0ABR1YTJ5</accession>
<feature type="region of interest" description="Disordered" evidence="1">
    <location>
        <begin position="277"/>
        <end position="296"/>
    </location>
</feature>
<feature type="region of interest" description="Disordered" evidence="1">
    <location>
        <begin position="232"/>
        <end position="258"/>
    </location>
</feature>